<dbReference type="Proteomes" id="UP000499080">
    <property type="component" value="Unassembled WGS sequence"/>
</dbReference>
<dbReference type="EMBL" id="BGPR01069309">
    <property type="protein sequence ID" value="GBO42999.1"/>
    <property type="molecule type" value="Genomic_DNA"/>
</dbReference>
<evidence type="ECO:0000313" key="4">
    <source>
        <dbReference type="Proteomes" id="UP000499080"/>
    </source>
</evidence>
<evidence type="ECO:0000313" key="1">
    <source>
        <dbReference type="EMBL" id="GBO33388.1"/>
    </source>
</evidence>
<accession>A0A4Y2WA30</accession>
<comment type="caution">
    <text evidence="1">The sequence shown here is derived from an EMBL/GenBank/DDBJ whole genome shotgun (WGS) entry which is preliminary data.</text>
</comment>
<keyword evidence="4" id="KW-1185">Reference proteome</keyword>
<organism evidence="1 4">
    <name type="scientific">Araneus ventricosus</name>
    <name type="common">Orbweaver spider</name>
    <name type="synonym">Epeira ventricosa</name>
    <dbReference type="NCBI Taxonomy" id="182803"/>
    <lineage>
        <taxon>Eukaryota</taxon>
        <taxon>Metazoa</taxon>
        <taxon>Ecdysozoa</taxon>
        <taxon>Arthropoda</taxon>
        <taxon>Chelicerata</taxon>
        <taxon>Arachnida</taxon>
        <taxon>Araneae</taxon>
        <taxon>Araneomorphae</taxon>
        <taxon>Entelegynae</taxon>
        <taxon>Araneoidea</taxon>
        <taxon>Araneidae</taxon>
        <taxon>Araneus</taxon>
    </lineage>
</organism>
<dbReference type="AlphaFoldDB" id="A0A4Y2WA30"/>
<sequence>MSIDEDIPLAATITDMENCQAVYEQDKAIKVDDSHGDECVEENPPTNAEMRQALDILKLGVQHRSKIKTIREQWRSDGVGVRSVMDSPGGTLNPAIHFTHKLDILKREKEKAIKIYGNQPNGLWWLEFRLD</sequence>
<dbReference type="EMBL" id="BGPR01069304">
    <property type="protein sequence ID" value="GBO42995.1"/>
    <property type="molecule type" value="Genomic_DNA"/>
</dbReference>
<evidence type="ECO:0000313" key="3">
    <source>
        <dbReference type="EMBL" id="GBO42999.1"/>
    </source>
</evidence>
<evidence type="ECO:0000313" key="2">
    <source>
        <dbReference type="EMBL" id="GBO42995.1"/>
    </source>
</evidence>
<dbReference type="EMBL" id="BGPR01056948">
    <property type="protein sequence ID" value="GBO33388.1"/>
    <property type="molecule type" value="Genomic_DNA"/>
</dbReference>
<gene>
    <name evidence="1" type="ORF">AVEN_161890_1</name>
    <name evidence="3" type="ORF">AVEN_169320_1</name>
    <name evidence="2" type="ORF">AVEN_7975_1</name>
</gene>
<protein>
    <submittedName>
        <fullName evidence="1">Uncharacterized protein</fullName>
    </submittedName>
</protein>
<name>A0A4Y2WA30_ARAVE</name>
<reference evidence="1 4" key="1">
    <citation type="journal article" date="2019" name="Sci. Rep.">
        <title>Orb-weaving spider Araneus ventricosus genome elucidates the spidroin gene catalogue.</title>
        <authorList>
            <person name="Kono N."/>
            <person name="Nakamura H."/>
            <person name="Ohtoshi R."/>
            <person name="Moran D.A.P."/>
            <person name="Shinohara A."/>
            <person name="Yoshida Y."/>
            <person name="Fujiwara M."/>
            <person name="Mori M."/>
            <person name="Tomita M."/>
            <person name="Arakawa K."/>
        </authorList>
    </citation>
    <scope>NUCLEOTIDE SEQUENCE [LARGE SCALE GENOMIC DNA]</scope>
</reference>
<dbReference type="OrthoDB" id="6617542at2759"/>
<proteinExistence type="predicted"/>